<dbReference type="PANTHER" id="PTHR30352:SF13">
    <property type="entry name" value="GLYCYL-RADICAL ENZYME ACTIVATING ENZYME YJJW-RELATED"/>
    <property type="match status" value="1"/>
</dbReference>
<name>A0A5R9PDE0_9GAMM</name>
<keyword evidence="9" id="KW-1185">Reference proteome</keyword>
<dbReference type="EMBL" id="SROY01000004">
    <property type="protein sequence ID" value="TLX21246.1"/>
    <property type="molecule type" value="Genomic_DNA"/>
</dbReference>
<dbReference type="InterPro" id="IPR013785">
    <property type="entry name" value="Aldolase_TIM"/>
</dbReference>
<dbReference type="Gene3D" id="3.20.20.70">
    <property type="entry name" value="Aldolase class I"/>
    <property type="match status" value="1"/>
</dbReference>
<dbReference type="CDD" id="cd01335">
    <property type="entry name" value="Radical_SAM"/>
    <property type="match status" value="1"/>
</dbReference>
<comment type="caution">
    <text evidence="8">The sequence shown here is derived from an EMBL/GenBank/DDBJ whole genome shotgun (WGS) entry which is preliminary data.</text>
</comment>
<dbReference type="InterPro" id="IPR007197">
    <property type="entry name" value="rSAM"/>
</dbReference>
<dbReference type="GO" id="GO:0051539">
    <property type="term" value="F:4 iron, 4 sulfur cluster binding"/>
    <property type="evidence" value="ECO:0007669"/>
    <property type="project" value="UniProtKB-KW"/>
</dbReference>
<comment type="cofactor">
    <cofactor evidence="1">
        <name>[4Fe-4S] cluster</name>
        <dbReference type="ChEBI" id="CHEBI:49883"/>
    </cofactor>
</comment>
<dbReference type="NCBIfam" id="TIGR02495">
    <property type="entry name" value="NrdG2"/>
    <property type="match status" value="1"/>
</dbReference>
<dbReference type="SFLD" id="SFLDG01094">
    <property type="entry name" value="Uncharacterised_Radical_SAM_Su"/>
    <property type="match status" value="1"/>
</dbReference>
<reference evidence="8 9" key="1">
    <citation type="submission" date="2019-04" db="EMBL/GenBank/DDBJ databases">
        <authorList>
            <person name="Grouzdev D.S."/>
            <person name="Nazina T.N."/>
        </authorList>
    </citation>
    <scope>NUCLEOTIDE SEQUENCE [LARGE SCALE GENOMIC DNA]</scope>
    <source>
        <strain evidence="8 9">SHC 3-19</strain>
    </source>
</reference>
<dbReference type="Proteomes" id="UP000308508">
    <property type="component" value="Unassembled WGS sequence"/>
</dbReference>
<accession>A0A5R9PDE0</accession>
<evidence type="ECO:0000313" key="9">
    <source>
        <dbReference type="Proteomes" id="UP000308508"/>
    </source>
</evidence>
<proteinExistence type="predicted"/>
<evidence type="ECO:0000256" key="3">
    <source>
        <dbReference type="ARBA" id="ARBA00022691"/>
    </source>
</evidence>
<dbReference type="PANTHER" id="PTHR30352">
    <property type="entry name" value="PYRUVATE FORMATE-LYASE-ACTIVATING ENZYME"/>
    <property type="match status" value="1"/>
</dbReference>
<dbReference type="Pfam" id="PF04055">
    <property type="entry name" value="Radical_SAM"/>
    <property type="match status" value="1"/>
</dbReference>
<dbReference type="SUPFAM" id="SSF102114">
    <property type="entry name" value="Radical SAM enzymes"/>
    <property type="match status" value="1"/>
</dbReference>
<dbReference type="GO" id="GO:0046872">
    <property type="term" value="F:metal ion binding"/>
    <property type="evidence" value="ECO:0007669"/>
    <property type="project" value="UniProtKB-KW"/>
</dbReference>
<evidence type="ECO:0000259" key="7">
    <source>
        <dbReference type="PROSITE" id="PS51918"/>
    </source>
</evidence>
<gene>
    <name evidence="8" type="ORF">E5S66_09845</name>
</gene>
<evidence type="ECO:0000256" key="2">
    <source>
        <dbReference type="ARBA" id="ARBA00022485"/>
    </source>
</evidence>
<dbReference type="STRING" id="1123377.GCA_000423885_00124"/>
<protein>
    <submittedName>
        <fullName evidence="8">Anaerobic ribonucleoside-triphosphate reductase activating protein</fullName>
    </submittedName>
</protein>
<dbReference type="SFLD" id="SFLDS00029">
    <property type="entry name" value="Radical_SAM"/>
    <property type="match status" value="1"/>
</dbReference>
<keyword evidence="5" id="KW-0408">Iron</keyword>
<evidence type="ECO:0000256" key="1">
    <source>
        <dbReference type="ARBA" id="ARBA00001966"/>
    </source>
</evidence>
<evidence type="ECO:0000313" key="8">
    <source>
        <dbReference type="EMBL" id="TLX21246.1"/>
    </source>
</evidence>
<feature type="domain" description="Radical SAM core" evidence="7">
    <location>
        <begin position="15"/>
        <end position="219"/>
    </location>
</feature>
<dbReference type="PROSITE" id="PS51918">
    <property type="entry name" value="RADICAL_SAM"/>
    <property type="match status" value="1"/>
</dbReference>
<dbReference type="InterPro" id="IPR058240">
    <property type="entry name" value="rSAM_sf"/>
</dbReference>
<dbReference type="GO" id="GO:0003824">
    <property type="term" value="F:catalytic activity"/>
    <property type="evidence" value="ECO:0007669"/>
    <property type="project" value="InterPro"/>
</dbReference>
<keyword evidence="2" id="KW-0004">4Fe-4S</keyword>
<evidence type="ECO:0000256" key="5">
    <source>
        <dbReference type="ARBA" id="ARBA00023004"/>
    </source>
</evidence>
<dbReference type="AlphaFoldDB" id="A0A5R9PDE0"/>
<dbReference type="InterPro" id="IPR012840">
    <property type="entry name" value="NrdG2"/>
</dbReference>
<evidence type="ECO:0000256" key="4">
    <source>
        <dbReference type="ARBA" id="ARBA00022723"/>
    </source>
</evidence>
<sequence>MIRVGGMTPLTSIDFPGRLAAVLYLQGCPWRCGYCHNPELLPARGQGGVAWAQAEAFLHRRVGLLDAVVFSGGEPTSQAALPDAIAQVKAMGYQVGLHTGGMYPARLRQLLPQLDWIGLDIKAPDAHYDAVTGRRDSARPVGEALEAVLASGVAYECRTTWHPGLFPLPALYGLAEDLFARGVRHWALQECREEGRGLVAEATLDLQRLGAGFERFCFRRG</sequence>
<keyword evidence="6" id="KW-0411">Iron-sulfur</keyword>
<keyword evidence="3" id="KW-0949">S-adenosyl-L-methionine</keyword>
<organism evidence="8 9">
    <name type="scientific">Thermomonas fusca</name>
    <dbReference type="NCBI Taxonomy" id="215690"/>
    <lineage>
        <taxon>Bacteria</taxon>
        <taxon>Pseudomonadati</taxon>
        <taxon>Pseudomonadota</taxon>
        <taxon>Gammaproteobacteria</taxon>
        <taxon>Lysobacterales</taxon>
        <taxon>Lysobacteraceae</taxon>
        <taxon>Thermomonas</taxon>
    </lineage>
</organism>
<evidence type="ECO:0000256" key="6">
    <source>
        <dbReference type="ARBA" id="ARBA00023014"/>
    </source>
</evidence>
<keyword evidence="4" id="KW-0479">Metal-binding</keyword>
<dbReference type="InterPro" id="IPR034457">
    <property type="entry name" value="Organic_radical-activating"/>
</dbReference>